<comment type="similarity">
    <text evidence="6">Belongs to the major facilitator superfamily. Phosphate:H(+) symporter (TC 2.A.1.9) family.</text>
</comment>
<dbReference type="GO" id="GO:0022857">
    <property type="term" value="F:transmembrane transporter activity"/>
    <property type="evidence" value="ECO:0007669"/>
    <property type="project" value="InterPro"/>
</dbReference>
<evidence type="ECO:0000256" key="4">
    <source>
        <dbReference type="ARBA" id="ARBA00022989"/>
    </source>
</evidence>
<dbReference type="eggNOG" id="KOG1237">
    <property type="taxonomic scope" value="Eukaryota"/>
</dbReference>
<dbReference type="InterPro" id="IPR036259">
    <property type="entry name" value="MFS_trans_sf"/>
</dbReference>
<dbReference type="EnsemblPlants" id="Solyc11g050790.1.1">
    <property type="protein sequence ID" value="Solyc11g050790.1.1"/>
    <property type="gene ID" value="Solyc11g050790.1"/>
</dbReference>
<evidence type="ECO:0000313" key="7">
    <source>
        <dbReference type="EnsemblPlants" id="Solyc11g050790.1.1"/>
    </source>
</evidence>
<dbReference type="InParanoid" id="K4D8P2"/>
<dbReference type="OMA" id="MPHTTIP"/>
<comment type="similarity">
    <text evidence="2">Belongs to the major facilitator superfamily. Proton-dependent oligopeptide transporter (POT/PTR) (TC 2.A.17) family.</text>
</comment>
<sequence>MSIWWLIPQYLLYGISEVFILVGLQEFFYDQVPVELKIFVISFIEKATSRKGQDSWFSDNLNRAHLDNFYWVVSGLRVFFHSFFTCTLQGLISKKIEVLYEKGILDNLCS</sequence>
<keyword evidence="4" id="KW-1133">Transmembrane helix</keyword>
<reference evidence="7" key="2">
    <citation type="submission" date="2015-06" db="UniProtKB">
        <authorList>
            <consortium name="EnsemblPlants"/>
        </authorList>
    </citation>
    <scope>IDENTIFICATION</scope>
    <source>
        <strain evidence="7">cv. Heinz 1706</strain>
    </source>
</reference>
<evidence type="ECO:0000256" key="6">
    <source>
        <dbReference type="ARBA" id="ARBA00044504"/>
    </source>
</evidence>
<proteinExistence type="inferred from homology"/>
<evidence type="ECO:0000313" key="8">
    <source>
        <dbReference type="Proteomes" id="UP000004994"/>
    </source>
</evidence>
<dbReference type="HOGENOM" id="CLU_009313_5_0_1"/>
<dbReference type="GO" id="GO:0016020">
    <property type="term" value="C:membrane"/>
    <property type="evidence" value="ECO:0007669"/>
    <property type="project" value="UniProtKB-SubCell"/>
</dbReference>
<dbReference type="PANTHER" id="PTHR11654">
    <property type="entry name" value="OLIGOPEPTIDE TRANSPORTER-RELATED"/>
    <property type="match status" value="1"/>
</dbReference>
<evidence type="ECO:0000256" key="1">
    <source>
        <dbReference type="ARBA" id="ARBA00004141"/>
    </source>
</evidence>
<dbReference type="Pfam" id="PF00854">
    <property type="entry name" value="PTR2"/>
    <property type="match status" value="1"/>
</dbReference>
<accession>K4D8P2</accession>
<dbReference type="AlphaFoldDB" id="K4D8P2"/>
<comment type="subcellular location">
    <subcellularLocation>
        <location evidence="1">Membrane</location>
        <topology evidence="1">Multi-pass membrane protein</topology>
    </subcellularLocation>
</comment>
<keyword evidence="3" id="KW-0812">Transmembrane</keyword>
<evidence type="ECO:0000256" key="5">
    <source>
        <dbReference type="ARBA" id="ARBA00023136"/>
    </source>
</evidence>
<dbReference type="Gene3D" id="1.20.1250.20">
    <property type="entry name" value="MFS general substrate transporter like domains"/>
    <property type="match status" value="1"/>
</dbReference>
<dbReference type="Gramene" id="Solyc11g050790.1.1">
    <property type="protein sequence ID" value="Solyc11g050790.1.1"/>
    <property type="gene ID" value="Solyc11g050790.1"/>
</dbReference>
<keyword evidence="5" id="KW-0472">Membrane</keyword>
<dbReference type="PaxDb" id="4081-Solyc11g050790.1.1"/>
<evidence type="ECO:0000256" key="2">
    <source>
        <dbReference type="ARBA" id="ARBA00005982"/>
    </source>
</evidence>
<name>K4D8P2_SOLLC</name>
<protein>
    <submittedName>
        <fullName evidence="7">Uncharacterized protein</fullName>
    </submittedName>
</protein>
<dbReference type="InterPro" id="IPR000109">
    <property type="entry name" value="POT_fam"/>
</dbReference>
<evidence type="ECO:0000256" key="3">
    <source>
        <dbReference type="ARBA" id="ARBA00022692"/>
    </source>
</evidence>
<dbReference type="Proteomes" id="UP000004994">
    <property type="component" value="Chromosome 11"/>
</dbReference>
<dbReference type="PhylomeDB" id="K4D8P2"/>
<reference evidence="7" key="1">
    <citation type="journal article" date="2012" name="Nature">
        <title>The tomato genome sequence provides insights into fleshy fruit evolution.</title>
        <authorList>
            <consortium name="Tomato Genome Consortium"/>
        </authorList>
    </citation>
    <scope>NUCLEOTIDE SEQUENCE [LARGE SCALE GENOMIC DNA]</scope>
    <source>
        <strain evidence="7">cv. Heinz 1706</strain>
    </source>
</reference>
<keyword evidence="8" id="KW-1185">Reference proteome</keyword>
<organism evidence="7">
    <name type="scientific">Solanum lycopersicum</name>
    <name type="common">Tomato</name>
    <name type="synonym">Lycopersicon esculentum</name>
    <dbReference type="NCBI Taxonomy" id="4081"/>
    <lineage>
        <taxon>Eukaryota</taxon>
        <taxon>Viridiplantae</taxon>
        <taxon>Streptophyta</taxon>
        <taxon>Embryophyta</taxon>
        <taxon>Tracheophyta</taxon>
        <taxon>Spermatophyta</taxon>
        <taxon>Magnoliopsida</taxon>
        <taxon>eudicotyledons</taxon>
        <taxon>Gunneridae</taxon>
        <taxon>Pentapetalae</taxon>
        <taxon>asterids</taxon>
        <taxon>lamiids</taxon>
        <taxon>Solanales</taxon>
        <taxon>Solanaceae</taxon>
        <taxon>Solanoideae</taxon>
        <taxon>Solaneae</taxon>
        <taxon>Solanum</taxon>
        <taxon>Solanum subgen. Lycopersicon</taxon>
    </lineage>
</organism>